<dbReference type="Proteomes" id="UP000295043">
    <property type="component" value="Unassembled WGS sequence"/>
</dbReference>
<evidence type="ECO:0000256" key="7">
    <source>
        <dbReference type="PROSITE-ProRule" id="PRU00473"/>
    </source>
</evidence>
<evidence type="ECO:0000256" key="8">
    <source>
        <dbReference type="SAM" id="MobiDB-lite"/>
    </source>
</evidence>
<dbReference type="Pfam" id="PF13677">
    <property type="entry name" value="MotB_plug"/>
    <property type="match status" value="1"/>
</dbReference>
<sequence length="400" mass="42508">MSEESQHNGKNEIIIVKRSGDGHDGHHGGGWKIAYADFMTAMMAFFLVMWLINAANEETKAAIASYFNPVQLTDQKPAEKGLKNPAKDAQGDETQQRSKADGEQAKSGGSAKTGDQLTATSGEETKYSDADFFENPYSVLSEIAKEVGQQANISAKGEGGAAQSGPATGADGGEAYRDPFDPDFWTKQVEVKDAGNAAESDVAAAEKHAAAGDPGEKPAAGETLKTADETAKGEVSPEKEVDAEEQQKQAEALKAEIEKAVGGEAGRLLEGLMVTPSEGGLLVTISEQTDAPMFAVGSAVPGKELVFAMEKIGKLLAERQGIVAIRGHTDGRPFKDGTYDNWRLSAARAQSAYYMLVRGGLKEERVNQISGFADRRLQVPNDPYAAGNRRIEILLQAGQG</sequence>
<keyword evidence="3" id="KW-1003">Cell membrane</keyword>
<comment type="similarity">
    <text evidence="2">Belongs to the MotB family.</text>
</comment>
<feature type="compositionally biased region" description="Polar residues" evidence="8">
    <location>
        <begin position="113"/>
        <end position="122"/>
    </location>
</feature>
<dbReference type="SUPFAM" id="SSF103088">
    <property type="entry name" value="OmpA-like"/>
    <property type="match status" value="1"/>
</dbReference>
<evidence type="ECO:0000313" key="14">
    <source>
        <dbReference type="Proteomes" id="UP000295043"/>
    </source>
</evidence>
<dbReference type="AlphaFoldDB" id="A0A1L3LIS6"/>
<dbReference type="STRING" id="194963.SAMCFNEI73_Ch0679"/>
<evidence type="ECO:0000256" key="1">
    <source>
        <dbReference type="ARBA" id="ARBA00004162"/>
    </source>
</evidence>
<feature type="compositionally biased region" description="Basic and acidic residues" evidence="8">
    <location>
        <begin position="76"/>
        <end position="104"/>
    </location>
</feature>
<dbReference type="KEGG" id="same:SAMCFNEI73_Ch0679"/>
<dbReference type="Proteomes" id="UP000182306">
    <property type="component" value="Chromosome"/>
</dbReference>
<dbReference type="Pfam" id="PF00691">
    <property type="entry name" value="OmpA"/>
    <property type="match status" value="1"/>
</dbReference>
<dbReference type="NCBIfam" id="NF004651">
    <property type="entry name" value="PRK05996.1"/>
    <property type="match status" value="1"/>
</dbReference>
<dbReference type="RefSeq" id="WP_037378631.1">
    <property type="nucleotide sequence ID" value="NZ_CP013107.1"/>
</dbReference>
<dbReference type="InterPro" id="IPR036737">
    <property type="entry name" value="OmpA-like_sf"/>
</dbReference>
<keyword evidence="5 9" id="KW-1133">Transmembrane helix</keyword>
<dbReference type="InterPro" id="IPR050330">
    <property type="entry name" value="Bact_OuterMem_StrucFunc"/>
</dbReference>
<keyword evidence="4 9" id="KW-0812">Transmembrane</keyword>
<dbReference type="EMBL" id="CP013107">
    <property type="protein sequence ID" value="APG90004.1"/>
    <property type="molecule type" value="Genomic_DNA"/>
</dbReference>
<feature type="transmembrane region" description="Helical" evidence="9">
    <location>
        <begin position="33"/>
        <end position="52"/>
    </location>
</feature>
<evidence type="ECO:0000256" key="4">
    <source>
        <dbReference type="ARBA" id="ARBA00022692"/>
    </source>
</evidence>
<dbReference type="GO" id="GO:0005886">
    <property type="term" value="C:plasma membrane"/>
    <property type="evidence" value="ECO:0007669"/>
    <property type="project" value="UniProtKB-SubCell"/>
</dbReference>
<keyword evidence="13" id="KW-1185">Reference proteome</keyword>
<dbReference type="InterPro" id="IPR006665">
    <property type="entry name" value="OmpA-like"/>
</dbReference>
<name>A0A1L3LIS6_9HYPH</name>
<evidence type="ECO:0000256" key="9">
    <source>
        <dbReference type="SAM" id="Phobius"/>
    </source>
</evidence>
<evidence type="ECO:0000313" key="12">
    <source>
        <dbReference type="EMBL" id="TCN36460.1"/>
    </source>
</evidence>
<evidence type="ECO:0000256" key="6">
    <source>
        <dbReference type="ARBA" id="ARBA00023136"/>
    </source>
</evidence>
<gene>
    <name evidence="11" type="primary">motB</name>
    <name evidence="12" type="ORF">EV184_101452</name>
    <name evidence="11" type="ORF">SAMCFNEI73_Ch0679</name>
</gene>
<feature type="domain" description="OmpA-like" evidence="10">
    <location>
        <begin position="281"/>
        <end position="399"/>
    </location>
</feature>
<evidence type="ECO:0000313" key="11">
    <source>
        <dbReference type="EMBL" id="APG90004.1"/>
    </source>
</evidence>
<evidence type="ECO:0000256" key="3">
    <source>
        <dbReference type="ARBA" id="ARBA00022475"/>
    </source>
</evidence>
<dbReference type="OrthoDB" id="7170686at2"/>
<feature type="region of interest" description="Disordered" evidence="8">
    <location>
        <begin position="195"/>
        <end position="247"/>
    </location>
</feature>
<proteinExistence type="inferred from homology"/>
<organism evidence="11 13">
    <name type="scientific">Sinorhizobium americanum</name>
    <dbReference type="NCBI Taxonomy" id="194963"/>
    <lineage>
        <taxon>Bacteria</taxon>
        <taxon>Pseudomonadati</taxon>
        <taxon>Pseudomonadota</taxon>
        <taxon>Alphaproteobacteria</taxon>
        <taxon>Hyphomicrobiales</taxon>
        <taxon>Rhizobiaceae</taxon>
        <taxon>Sinorhizobium/Ensifer group</taxon>
        <taxon>Sinorhizobium</taxon>
    </lineage>
</organism>
<evidence type="ECO:0000313" key="13">
    <source>
        <dbReference type="Proteomes" id="UP000182306"/>
    </source>
</evidence>
<comment type="subcellular location">
    <subcellularLocation>
        <location evidence="1">Cell membrane</location>
        <topology evidence="1">Single-pass membrane protein</topology>
    </subcellularLocation>
</comment>
<dbReference type="CDD" id="cd07185">
    <property type="entry name" value="OmpA_C-like"/>
    <property type="match status" value="1"/>
</dbReference>
<evidence type="ECO:0000256" key="2">
    <source>
        <dbReference type="ARBA" id="ARBA00008914"/>
    </source>
</evidence>
<dbReference type="PROSITE" id="PS51123">
    <property type="entry name" value="OMPA_2"/>
    <property type="match status" value="1"/>
</dbReference>
<feature type="region of interest" description="Disordered" evidence="8">
    <location>
        <begin position="154"/>
        <end position="181"/>
    </location>
</feature>
<dbReference type="Gene3D" id="3.30.1330.60">
    <property type="entry name" value="OmpA-like domain"/>
    <property type="match status" value="1"/>
</dbReference>
<evidence type="ECO:0000256" key="5">
    <source>
        <dbReference type="ARBA" id="ARBA00022989"/>
    </source>
</evidence>
<evidence type="ECO:0000259" key="10">
    <source>
        <dbReference type="PROSITE" id="PS51123"/>
    </source>
</evidence>
<reference evidence="12 14" key="2">
    <citation type="submission" date="2019-03" db="EMBL/GenBank/DDBJ databases">
        <title>Genomic Encyclopedia of Type Strains, Phase IV (KMG-V): Genome sequencing to study the core and pangenomes of soil and plant-associated prokaryotes.</title>
        <authorList>
            <person name="Whitman W."/>
        </authorList>
    </citation>
    <scope>NUCLEOTIDE SEQUENCE [LARGE SCALE GENOMIC DNA]</scope>
    <source>
        <strain evidence="12 14">23C40</strain>
    </source>
</reference>
<protein>
    <submittedName>
        <fullName evidence="12">Chemotaxis protein MotB</fullName>
    </submittedName>
    <submittedName>
        <fullName evidence="11">Chemotaxis protein motility protein B</fullName>
    </submittedName>
</protein>
<dbReference type="PANTHER" id="PTHR30329">
    <property type="entry name" value="STATOR ELEMENT OF FLAGELLAR MOTOR COMPLEX"/>
    <property type="match status" value="1"/>
</dbReference>
<feature type="compositionally biased region" description="Basic and acidic residues" evidence="8">
    <location>
        <begin position="204"/>
        <end position="216"/>
    </location>
</feature>
<keyword evidence="6 7" id="KW-0472">Membrane</keyword>
<dbReference type="PANTHER" id="PTHR30329:SF21">
    <property type="entry name" value="LIPOPROTEIN YIAD-RELATED"/>
    <property type="match status" value="1"/>
</dbReference>
<accession>A0A1L3LIS6</accession>
<feature type="region of interest" description="Disordered" evidence="8">
    <location>
        <begin position="76"/>
        <end position="127"/>
    </location>
</feature>
<dbReference type="EMBL" id="SLVU01000001">
    <property type="protein sequence ID" value="TCN36460.1"/>
    <property type="molecule type" value="Genomic_DNA"/>
</dbReference>
<reference evidence="11 13" key="1">
    <citation type="submission" date="2015-10" db="EMBL/GenBank/DDBJ databases">
        <title>Genomic differences between typical nodule nitrogen-fixing rhizobial strains and those coming from bean seeds.</title>
        <authorList>
            <person name="Peralta H."/>
            <person name="Aguilar-Vera A."/>
            <person name="Diaz R."/>
            <person name="Mora Y."/>
            <person name="Martinez-Batallar G."/>
            <person name="Salazar E."/>
            <person name="Vargas-Lagunas C."/>
            <person name="Encarnacion S."/>
            <person name="Girard L."/>
            <person name="Mora J."/>
        </authorList>
    </citation>
    <scope>NUCLEOTIDE SEQUENCE [LARGE SCALE GENOMIC DNA]</scope>
    <source>
        <strain evidence="11 13">CFNEI 73</strain>
    </source>
</reference>
<dbReference type="InterPro" id="IPR025713">
    <property type="entry name" value="MotB-like_N_dom"/>
</dbReference>
<feature type="compositionally biased region" description="Basic and acidic residues" evidence="8">
    <location>
        <begin position="225"/>
        <end position="247"/>
    </location>
</feature>